<organism evidence="1 2">
    <name type="scientific">Photobacterium halotolerans</name>
    <dbReference type="NCBI Taxonomy" id="265726"/>
    <lineage>
        <taxon>Bacteria</taxon>
        <taxon>Pseudomonadati</taxon>
        <taxon>Pseudomonadota</taxon>
        <taxon>Gammaproteobacteria</taxon>
        <taxon>Vibrionales</taxon>
        <taxon>Vibrionaceae</taxon>
        <taxon>Photobacterium</taxon>
    </lineage>
</organism>
<dbReference type="AlphaFoldDB" id="A0A7X4WE07"/>
<comment type="caution">
    <text evidence="1">The sequence shown here is derived from an EMBL/GenBank/DDBJ whole genome shotgun (WGS) entry which is preliminary data.</text>
</comment>
<protein>
    <submittedName>
        <fullName evidence="1">Uncharacterized protein</fullName>
    </submittedName>
</protein>
<gene>
    <name evidence="1" type="ORF">CAG72_17610</name>
</gene>
<reference evidence="1 2" key="1">
    <citation type="submission" date="2017-05" db="EMBL/GenBank/DDBJ databases">
        <title>High clonality and local adaptation shapes Vibrionaceae linages within an endangered oasis.</title>
        <authorList>
            <person name="Vazquez-Rosas-Landa M."/>
        </authorList>
    </citation>
    <scope>NUCLEOTIDE SEQUENCE [LARGE SCALE GENOMIC DNA]</scope>
    <source>
        <strain evidence="1 2">P46_P4S1P180</strain>
    </source>
</reference>
<dbReference type="RefSeq" id="WP_161446456.1">
    <property type="nucleotide sequence ID" value="NZ_WXWW01000251.1"/>
</dbReference>
<dbReference type="EMBL" id="WXWW01000251">
    <property type="protein sequence ID" value="NAW67014.1"/>
    <property type="molecule type" value="Genomic_DNA"/>
</dbReference>
<proteinExistence type="predicted"/>
<accession>A0A7X4WE07</accession>
<dbReference type="Proteomes" id="UP000465712">
    <property type="component" value="Unassembled WGS sequence"/>
</dbReference>
<evidence type="ECO:0000313" key="1">
    <source>
        <dbReference type="EMBL" id="NAW67014.1"/>
    </source>
</evidence>
<sequence>MQQNKSMMPWDLEPAFCKSDIDIVMEKLSKACFDLKDSINKKYMMIIGLSVRKNTVGL</sequence>
<evidence type="ECO:0000313" key="2">
    <source>
        <dbReference type="Proteomes" id="UP000465712"/>
    </source>
</evidence>
<name>A0A7X4WE07_9GAMM</name>